<protein>
    <submittedName>
        <fullName evidence="1">Uncharacterized protein</fullName>
    </submittedName>
</protein>
<organism evidence="1 2">
    <name type="scientific">Rotaria magnacalcarata</name>
    <dbReference type="NCBI Taxonomy" id="392030"/>
    <lineage>
        <taxon>Eukaryota</taxon>
        <taxon>Metazoa</taxon>
        <taxon>Spiralia</taxon>
        <taxon>Gnathifera</taxon>
        <taxon>Rotifera</taxon>
        <taxon>Eurotatoria</taxon>
        <taxon>Bdelloidea</taxon>
        <taxon>Philodinida</taxon>
        <taxon>Philodinidae</taxon>
        <taxon>Rotaria</taxon>
    </lineage>
</organism>
<name>A0A814WX54_9BILA</name>
<evidence type="ECO:0000313" key="1">
    <source>
        <dbReference type="EMBL" id="CAF1207991.1"/>
    </source>
</evidence>
<dbReference type="Proteomes" id="UP000663834">
    <property type="component" value="Unassembled WGS sequence"/>
</dbReference>
<proteinExistence type="predicted"/>
<comment type="caution">
    <text evidence="1">The sequence shown here is derived from an EMBL/GenBank/DDBJ whole genome shotgun (WGS) entry which is preliminary data.</text>
</comment>
<dbReference type="EMBL" id="CAJNOW010000016">
    <property type="protein sequence ID" value="CAF1207991.1"/>
    <property type="molecule type" value="Genomic_DNA"/>
</dbReference>
<gene>
    <name evidence="1" type="ORF">KQP761_LOCUS187</name>
</gene>
<reference evidence="1" key="1">
    <citation type="submission" date="2021-02" db="EMBL/GenBank/DDBJ databases">
        <authorList>
            <person name="Nowell W R."/>
        </authorList>
    </citation>
    <scope>NUCLEOTIDE SEQUENCE</scope>
</reference>
<sequence length="223" mass="24584">MIPNFENFVVFDKKVEKLRVYDYFSGELIQTNTLRPVSPGQVLTSNNETVYGVWNTTAGSDSNPASNGTGIGKHFPGQGPYTVFDKNTNTKYVNFGNCNNITTGSPDCAQNTGFYLTLQRGASLLVAFRLATANSYLLRDPLTITIEGSNKNSTELTRGLSWTLLYRGSSGISINQTRSTYGSMQWLPKNSESYASYRFLVNLAMNNGANIPSIQYSEVELFG</sequence>
<evidence type="ECO:0000313" key="2">
    <source>
        <dbReference type="Proteomes" id="UP000663834"/>
    </source>
</evidence>
<accession>A0A814WX54</accession>
<dbReference type="AlphaFoldDB" id="A0A814WX54"/>
<dbReference type="OrthoDB" id="10048451at2759"/>